<proteinExistence type="predicted"/>
<protein>
    <submittedName>
        <fullName evidence="1">Uncharacterized protein</fullName>
    </submittedName>
</protein>
<dbReference type="Proteomes" id="UP000774617">
    <property type="component" value="Unassembled WGS sequence"/>
</dbReference>
<dbReference type="EMBL" id="JAGTJR010000031">
    <property type="protein sequence ID" value="KAH7038968.1"/>
    <property type="molecule type" value="Genomic_DNA"/>
</dbReference>
<evidence type="ECO:0000313" key="1">
    <source>
        <dbReference type="EMBL" id="KAH7038968.1"/>
    </source>
</evidence>
<comment type="caution">
    <text evidence="1">The sequence shown here is derived from an EMBL/GenBank/DDBJ whole genome shotgun (WGS) entry which is preliminary data.</text>
</comment>
<keyword evidence="2" id="KW-1185">Reference proteome</keyword>
<sequence length="302" mass="33761">MSCLYFLRKTLACQLHVKAVLAGHYRWRVPFYVHRLLSSASREYEDGPTPSSPVDIATTVPEREPINRVVLALTPLLPPLIVSNRPPEEISWQITSRSSFVVDSNVTFSALSSPLGISEALFAQTPPLSLRPLFASFRRGSPNDVVPSSDISPMTIDEDDEQDEWSIKLGHSNFKIYPEPCMPEVCDVAACRGLFAWWEEARCNYAKYLVRTAEHFGITSETYKLTEQKWAEIDAQWKRCHETAVARAAKAGLDLAASPTPREPPALMKVPLLKDPRTRGQFPPLGDEDIVGPMVQVATRNV</sequence>
<reference evidence="1 2" key="1">
    <citation type="journal article" date="2021" name="Nat. Commun.">
        <title>Genetic determinants of endophytism in the Arabidopsis root mycobiome.</title>
        <authorList>
            <person name="Mesny F."/>
            <person name="Miyauchi S."/>
            <person name="Thiergart T."/>
            <person name="Pickel B."/>
            <person name="Atanasova L."/>
            <person name="Karlsson M."/>
            <person name="Huettel B."/>
            <person name="Barry K.W."/>
            <person name="Haridas S."/>
            <person name="Chen C."/>
            <person name="Bauer D."/>
            <person name="Andreopoulos W."/>
            <person name="Pangilinan J."/>
            <person name="LaButti K."/>
            <person name="Riley R."/>
            <person name="Lipzen A."/>
            <person name="Clum A."/>
            <person name="Drula E."/>
            <person name="Henrissat B."/>
            <person name="Kohler A."/>
            <person name="Grigoriev I.V."/>
            <person name="Martin F.M."/>
            <person name="Hacquard S."/>
        </authorList>
    </citation>
    <scope>NUCLEOTIDE SEQUENCE [LARGE SCALE GENOMIC DNA]</scope>
    <source>
        <strain evidence="1 2">MPI-SDFR-AT-0080</strain>
    </source>
</reference>
<evidence type="ECO:0000313" key="2">
    <source>
        <dbReference type="Proteomes" id="UP000774617"/>
    </source>
</evidence>
<organism evidence="1 2">
    <name type="scientific">Macrophomina phaseolina</name>
    <dbReference type="NCBI Taxonomy" id="35725"/>
    <lineage>
        <taxon>Eukaryota</taxon>
        <taxon>Fungi</taxon>
        <taxon>Dikarya</taxon>
        <taxon>Ascomycota</taxon>
        <taxon>Pezizomycotina</taxon>
        <taxon>Dothideomycetes</taxon>
        <taxon>Dothideomycetes incertae sedis</taxon>
        <taxon>Botryosphaeriales</taxon>
        <taxon>Botryosphaeriaceae</taxon>
        <taxon>Macrophomina</taxon>
    </lineage>
</organism>
<accession>A0ABQ8G013</accession>
<gene>
    <name evidence="1" type="ORF">B0J12DRAFT_731315</name>
</gene>
<name>A0ABQ8G013_9PEZI</name>